<dbReference type="PANTHER" id="PTHR32089:SF112">
    <property type="entry name" value="LYSOZYME-LIKE PROTEIN-RELATED"/>
    <property type="match status" value="1"/>
</dbReference>
<keyword evidence="11" id="KW-1185">Reference proteome</keyword>
<evidence type="ECO:0000313" key="11">
    <source>
        <dbReference type="Proteomes" id="UP001196870"/>
    </source>
</evidence>
<evidence type="ECO:0000259" key="9">
    <source>
        <dbReference type="PROSITE" id="PS50885"/>
    </source>
</evidence>
<evidence type="ECO:0000256" key="6">
    <source>
        <dbReference type="SAM" id="Phobius"/>
    </source>
</evidence>
<evidence type="ECO:0000259" key="7">
    <source>
        <dbReference type="PROSITE" id="PS50111"/>
    </source>
</evidence>
<comment type="similarity">
    <text evidence="4">Belongs to the methyl-accepting chemotaxis (MCP) protein family.</text>
</comment>
<keyword evidence="3 5" id="KW-0807">Transducer</keyword>
<comment type="caution">
    <text evidence="10">The sequence shown here is derived from an EMBL/GenBank/DDBJ whole genome shotgun (WGS) entry which is preliminary data.</text>
</comment>
<protein>
    <submittedName>
        <fullName evidence="10">HAMP domain-containing protein</fullName>
    </submittedName>
</protein>
<proteinExistence type="inferred from homology"/>
<dbReference type="InterPro" id="IPR003660">
    <property type="entry name" value="HAMP_dom"/>
</dbReference>
<dbReference type="Gene3D" id="6.10.340.10">
    <property type="match status" value="1"/>
</dbReference>
<dbReference type="InterPro" id="IPR000727">
    <property type="entry name" value="T_SNARE_dom"/>
</dbReference>
<gene>
    <name evidence="10" type="ORF">GXW71_23035</name>
</gene>
<evidence type="ECO:0000256" key="4">
    <source>
        <dbReference type="ARBA" id="ARBA00029447"/>
    </source>
</evidence>
<keyword evidence="6" id="KW-0812">Transmembrane</keyword>
<dbReference type="Pfam" id="PF13188">
    <property type="entry name" value="PAS_8"/>
    <property type="match status" value="1"/>
</dbReference>
<sequence>MRLFLNLSVGRKLGSVVVLSFLLLGGLVFFVQTSAWDVSARQEVLQQRSNLGARLSEAVLAAAQVRTAESQLRAAQRPEDLTAANEAGRTAAEKMQQELNAALQMAAEPALRDAITAAMAPARDYGAALTEIAQRRASMLEQRDERFFPRSIDYDRAYEAAAGVLEFEVRGEAGADLRARFTAYNVAMGDLRIAVQRYLATDDTQSVQRIRRATSQANVHLRGTLSQIQDQRLREQVARVGEASTGLIEAASSMVETNQAVRTLVDERLEPANAALRTAIRGANAVSDELIAADRVSVEKAMSAMSMATFAVGGGIALLLVLSGILMARTVGAPLKRLAAVIAAIAQGKSGVVVPDRNRGDEIGDIANAVEALRGEVEKAFSQQQMLEQMPTGVILADPNNDFRIGYMNASVRELLGKLEEHLSVPLAELEGKSIDVLHKDPAQQRAILQDPDKLPYRGRLRIGPETMDLTASAIRDAQGGYAGAMIAWQVSTEKARLADSFEAEIGAVVEAVATSASEMQAAARTLATTAETSGQEAEAVSLASGAASGEVQSVAAAAEEMAQSVSEISRRVAEAAEVATRAVTEVRATDETVRGLSEAAGRIGDVVKLIGDIAGQTNLLALNATIEAARAGDAGKGFAVVAGEVKSLASQTARATEDIASQIQQMQSATERAVSAIRGIGSTVERTNEIATAIAAAVEEQGATTTEIARSASQVAAGTDTVAQRIEGVRHGAQETGRAAGSLLGASDGLAGQATLLREKAAHFLTAVRAA</sequence>
<feature type="transmembrane region" description="Helical" evidence="6">
    <location>
        <begin position="304"/>
        <end position="328"/>
    </location>
</feature>
<feature type="domain" description="HAMP" evidence="9">
    <location>
        <begin position="329"/>
        <end position="382"/>
    </location>
</feature>
<dbReference type="SMART" id="SM00283">
    <property type="entry name" value="MA"/>
    <property type="match status" value="1"/>
</dbReference>
<comment type="subcellular location">
    <subcellularLocation>
        <location evidence="1">Cell inner membrane</location>
        <topology evidence="1">Multi-pass membrane protein</topology>
    </subcellularLocation>
</comment>
<dbReference type="SUPFAM" id="SSF58104">
    <property type="entry name" value="Methyl-accepting chemotaxis protein (MCP) signaling domain"/>
    <property type="match status" value="1"/>
</dbReference>
<keyword evidence="6" id="KW-0472">Membrane</keyword>
<evidence type="ECO:0000259" key="8">
    <source>
        <dbReference type="PROSITE" id="PS50192"/>
    </source>
</evidence>
<dbReference type="SMART" id="SM00304">
    <property type="entry name" value="HAMP"/>
    <property type="match status" value="2"/>
</dbReference>
<feature type="domain" description="Methyl-accepting transducer" evidence="7">
    <location>
        <begin position="509"/>
        <end position="738"/>
    </location>
</feature>
<dbReference type="InterPro" id="IPR035965">
    <property type="entry name" value="PAS-like_dom_sf"/>
</dbReference>
<evidence type="ECO:0000256" key="1">
    <source>
        <dbReference type="ARBA" id="ARBA00004429"/>
    </source>
</evidence>
<accession>A0ABS5F3T4</accession>
<keyword evidence="2" id="KW-1003">Cell membrane</keyword>
<dbReference type="InterPro" id="IPR004089">
    <property type="entry name" value="MCPsignal_dom"/>
</dbReference>
<keyword evidence="2" id="KW-0997">Cell inner membrane</keyword>
<evidence type="ECO:0000256" key="3">
    <source>
        <dbReference type="ARBA" id="ARBA00023224"/>
    </source>
</evidence>
<dbReference type="Gene3D" id="3.30.450.20">
    <property type="entry name" value="PAS domain"/>
    <property type="match status" value="1"/>
</dbReference>
<dbReference type="Gene3D" id="1.10.287.950">
    <property type="entry name" value="Methyl-accepting chemotaxis protein"/>
    <property type="match status" value="1"/>
</dbReference>
<keyword evidence="6" id="KW-1133">Transmembrane helix</keyword>
<dbReference type="InterPro" id="IPR004090">
    <property type="entry name" value="Chemotax_Me-accpt_rcpt"/>
</dbReference>
<evidence type="ECO:0000313" key="10">
    <source>
        <dbReference type="EMBL" id="MBR0667251.1"/>
    </source>
</evidence>
<dbReference type="Proteomes" id="UP001196870">
    <property type="component" value="Unassembled WGS sequence"/>
</dbReference>
<dbReference type="EMBL" id="JAAGBB010000032">
    <property type="protein sequence ID" value="MBR0667251.1"/>
    <property type="molecule type" value="Genomic_DNA"/>
</dbReference>
<dbReference type="CDD" id="cd06225">
    <property type="entry name" value="HAMP"/>
    <property type="match status" value="1"/>
</dbReference>
<dbReference type="PROSITE" id="PS50111">
    <property type="entry name" value="CHEMOTAXIS_TRANSDUC_2"/>
    <property type="match status" value="1"/>
</dbReference>
<dbReference type="Pfam" id="PF00015">
    <property type="entry name" value="MCPsignal"/>
    <property type="match status" value="1"/>
</dbReference>
<evidence type="ECO:0000256" key="5">
    <source>
        <dbReference type="PROSITE-ProRule" id="PRU00284"/>
    </source>
</evidence>
<dbReference type="PROSITE" id="PS50192">
    <property type="entry name" value="T_SNARE"/>
    <property type="match status" value="1"/>
</dbReference>
<evidence type="ECO:0000256" key="2">
    <source>
        <dbReference type="ARBA" id="ARBA00022519"/>
    </source>
</evidence>
<dbReference type="RefSeq" id="WP_211855034.1">
    <property type="nucleotide sequence ID" value="NZ_JAAGBB010000032.1"/>
</dbReference>
<organism evidence="10 11">
    <name type="scientific">Plastoroseomonas hellenica</name>
    <dbReference type="NCBI Taxonomy" id="2687306"/>
    <lineage>
        <taxon>Bacteria</taxon>
        <taxon>Pseudomonadati</taxon>
        <taxon>Pseudomonadota</taxon>
        <taxon>Alphaproteobacteria</taxon>
        <taxon>Acetobacterales</taxon>
        <taxon>Acetobacteraceae</taxon>
        <taxon>Plastoroseomonas</taxon>
    </lineage>
</organism>
<dbReference type="PANTHER" id="PTHR32089">
    <property type="entry name" value="METHYL-ACCEPTING CHEMOTAXIS PROTEIN MCPB"/>
    <property type="match status" value="1"/>
</dbReference>
<feature type="domain" description="T-SNARE coiled-coil homology" evidence="8">
    <location>
        <begin position="668"/>
        <end position="730"/>
    </location>
</feature>
<dbReference type="SUPFAM" id="SSF55785">
    <property type="entry name" value="PYP-like sensor domain (PAS domain)"/>
    <property type="match status" value="1"/>
</dbReference>
<dbReference type="Pfam" id="PF00672">
    <property type="entry name" value="HAMP"/>
    <property type="match status" value="1"/>
</dbReference>
<name>A0ABS5F3T4_9PROT</name>
<dbReference type="PROSITE" id="PS50885">
    <property type="entry name" value="HAMP"/>
    <property type="match status" value="1"/>
</dbReference>
<dbReference type="PRINTS" id="PR00260">
    <property type="entry name" value="CHEMTRNSDUCR"/>
</dbReference>
<reference evidence="11" key="1">
    <citation type="journal article" date="2021" name="Syst. Appl. Microbiol.">
        <title>Roseomonas hellenica sp. nov., isolated from roots of wild-growing Alkanna tinctoria.</title>
        <authorList>
            <person name="Rat A."/>
            <person name="Naranjo H.D."/>
            <person name="Lebbe L."/>
            <person name="Cnockaert M."/>
            <person name="Krigas N."/>
            <person name="Grigoriadou K."/>
            <person name="Maloupa E."/>
            <person name="Willems A."/>
        </authorList>
    </citation>
    <scope>NUCLEOTIDE SEQUENCE [LARGE SCALE GENOMIC DNA]</scope>
    <source>
        <strain evidence="11">LMG 31523</strain>
    </source>
</reference>
<dbReference type="InterPro" id="IPR000014">
    <property type="entry name" value="PAS"/>
</dbReference>